<dbReference type="Gene3D" id="3.30.160.60">
    <property type="entry name" value="Classic Zinc Finger"/>
    <property type="match status" value="1"/>
</dbReference>
<sequence>MSDDSALEEQLAEMVAFELGLDTLNFDSKSCPTSLGSPSPVDFYLQYLGLYLMKSDLINARFLYKRMPLKIKEDDSIKCLWDLGRFLVRNDAKSFFSRASQVLADPKQPDILVQMVKQIRDRQLSSITDLFSRAYSHICVDFLCDYLSISSHDVFELFLGRGWEVCPDSRFIFHSGELASNNDQALCSENETTNNDLMSRWLIMDLTSVGCIQHPKSSPMFSLCCPECKFAATSTFDLRKHVMSVHLDPSGVHFFELQIFTCSVCGVSSTNHVQIKDHITVHLRKRKADEQSAVMAQRIVLGSCDDDDFHCSSESDYEGEEIQFNTSPEKKERSSKSVPSIASNDKSCSSLTSGMPSGTQTNLVPSGSNKTPTLSPKPNRHVSVKQPRVVWQDWSKLITRSDKKFICLVCRRFIYSGRTEVVFHAVTRHLLSGEIEHDLSQYGRLTEHVKRQIGRYFSDGMRIRSGVHYKDAKRVEAALFRSIELHLRYQPISAIENGPEKRTKFTCSGCGVSFNESQVAYAHVNDELRAFLPEFMRARSCPWSLSTREEWVWTVPDLPVKSLPLKSSTAIISSTESEHHRINASESHTPTNLNDRVHKTEQPDHNSSQTLRSGAMTTTPAATVIVNNCISNNNNNSSRIDSNECITIPTISPCSLTTVSGFLPVPIMSIHPGSTLSFTRPTLEFTSQTIQPSQSIIPISCILTTKPLS</sequence>
<dbReference type="Pfam" id="PF10075">
    <property type="entry name" value="CSN8_PSD8_EIF3K"/>
    <property type="match status" value="1"/>
</dbReference>
<dbReference type="PROSITE" id="PS50157">
    <property type="entry name" value="ZINC_FINGER_C2H2_2"/>
    <property type="match status" value="1"/>
</dbReference>
<dbReference type="InterPro" id="IPR033464">
    <property type="entry name" value="CSN8_PSD8_EIF3K"/>
</dbReference>
<reference evidence="2 3" key="1">
    <citation type="submission" date="2018-11" db="EMBL/GenBank/DDBJ databases">
        <authorList>
            <consortium name="Pathogen Informatics"/>
        </authorList>
    </citation>
    <scope>NUCLEOTIDE SEQUENCE [LARGE SCALE GENOMIC DNA]</scope>
    <source>
        <strain evidence="2 3">Zambia</strain>
    </source>
</reference>
<feature type="compositionally biased region" description="Polar residues" evidence="1">
    <location>
        <begin position="336"/>
        <end position="376"/>
    </location>
</feature>
<feature type="region of interest" description="Disordered" evidence="1">
    <location>
        <begin position="314"/>
        <end position="382"/>
    </location>
</feature>
<dbReference type="EMBL" id="UZAI01016905">
    <property type="protein sequence ID" value="VDP17849.1"/>
    <property type="molecule type" value="Genomic_DNA"/>
</dbReference>
<feature type="compositionally biased region" description="Polar residues" evidence="1">
    <location>
        <begin position="605"/>
        <end position="615"/>
    </location>
</feature>
<feature type="compositionally biased region" description="Polar residues" evidence="1">
    <location>
        <begin position="584"/>
        <end position="594"/>
    </location>
</feature>
<name>A0A183MGU2_9TREM</name>
<keyword evidence="3" id="KW-1185">Reference proteome</keyword>
<evidence type="ECO:0000256" key="1">
    <source>
        <dbReference type="SAM" id="MobiDB-lite"/>
    </source>
</evidence>
<dbReference type="AlphaFoldDB" id="A0A183MGU2"/>
<gene>
    <name evidence="2" type="ORF">SMRZ_LOCUS15267</name>
</gene>
<evidence type="ECO:0000313" key="3">
    <source>
        <dbReference type="Proteomes" id="UP000277204"/>
    </source>
</evidence>
<proteinExistence type="predicted"/>
<organism evidence="2 3">
    <name type="scientific">Schistosoma margrebowiei</name>
    <dbReference type="NCBI Taxonomy" id="48269"/>
    <lineage>
        <taxon>Eukaryota</taxon>
        <taxon>Metazoa</taxon>
        <taxon>Spiralia</taxon>
        <taxon>Lophotrochozoa</taxon>
        <taxon>Platyhelminthes</taxon>
        <taxon>Trematoda</taxon>
        <taxon>Digenea</taxon>
        <taxon>Strigeidida</taxon>
        <taxon>Schistosomatoidea</taxon>
        <taxon>Schistosomatidae</taxon>
        <taxon>Schistosoma</taxon>
    </lineage>
</organism>
<dbReference type="InterPro" id="IPR013087">
    <property type="entry name" value="Znf_C2H2_type"/>
</dbReference>
<dbReference type="Proteomes" id="UP000277204">
    <property type="component" value="Unassembled WGS sequence"/>
</dbReference>
<accession>A0A183MGU2</accession>
<dbReference type="Gene3D" id="1.25.40.990">
    <property type="match status" value="1"/>
</dbReference>
<feature type="compositionally biased region" description="Basic and acidic residues" evidence="1">
    <location>
        <begin position="595"/>
        <end position="604"/>
    </location>
</feature>
<evidence type="ECO:0000313" key="2">
    <source>
        <dbReference type="EMBL" id="VDP17849.1"/>
    </source>
</evidence>
<dbReference type="SMART" id="SM00355">
    <property type="entry name" value="ZnF_C2H2"/>
    <property type="match status" value="3"/>
</dbReference>
<dbReference type="STRING" id="48269.A0A183MGU2"/>
<protein>
    <submittedName>
        <fullName evidence="2">Uncharacterized protein</fullName>
    </submittedName>
</protein>
<feature type="region of interest" description="Disordered" evidence="1">
    <location>
        <begin position="575"/>
        <end position="615"/>
    </location>
</feature>